<protein>
    <submittedName>
        <fullName evidence="2">Uncharacterized protein</fullName>
    </submittedName>
</protein>
<name>A0A9I9ED48_CUCME</name>
<proteinExistence type="predicted"/>
<sequence>MPLSTNLIRVRFNLLNRYDLKEPHHMIKGSRRNPCCSSRTTSYHQQTEDVTRPPHTTKPKRLAPSIYRIDYDIPPRLILVGFLGTSRKSILPLLIGIILYRPLAEQPKQSSFIVILSLSSLIPESSDLLKHPHGCTQNEFKVGFLLVNNTSSNLTQLQTQTKKLYKSGHEYSHGLRIRFLRHIIDSNHNQLLKSRNSVPIPNTDANFSSSISLRDFLPLQYIFHDFLPSSALLFSTLRTPSSARRLLPPPTTPSFASNDAFFRLQPIVIFRLQPQLLPPPTS</sequence>
<dbReference type="EnsemblPlants" id="MELO3C032117.2.1">
    <property type="protein sequence ID" value="MELO3C032117.2.1"/>
    <property type="gene ID" value="MELO3C032117.2"/>
</dbReference>
<dbReference type="AlphaFoldDB" id="A0A9I9ED48"/>
<reference evidence="2" key="1">
    <citation type="submission" date="2023-03" db="UniProtKB">
        <authorList>
            <consortium name="EnsemblPlants"/>
        </authorList>
    </citation>
    <scope>IDENTIFICATION</scope>
</reference>
<dbReference type="Gramene" id="MELO3C032117.2.1">
    <property type="protein sequence ID" value="MELO3C032117.2.1"/>
    <property type="gene ID" value="MELO3C032117.2"/>
</dbReference>
<feature type="compositionally biased region" description="Polar residues" evidence="1">
    <location>
        <begin position="35"/>
        <end position="45"/>
    </location>
</feature>
<evidence type="ECO:0000313" key="2">
    <source>
        <dbReference type="EnsemblPlants" id="MELO3C032117.2.1"/>
    </source>
</evidence>
<accession>A0A9I9ED48</accession>
<evidence type="ECO:0000256" key="1">
    <source>
        <dbReference type="SAM" id="MobiDB-lite"/>
    </source>
</evidence>
<organism evidence="2">
    <name type="scientific">Cucumis melo</name>
    <name type="common">Muskmelon</name>
    <dbReference type="NCBI Taxonomy" id="3656"/>
    <lineage>
        <taxon>Eukaryota</taxon>
        <taxon>Viridiplantae</taxon>
        <taxon>Streptophyta</taxon>
        <taxon>Embryophyta</taxon>
        <taxon>Tracheophyta</taxon>
        <taxon>Spermatophyta</taxon>
        <taxon>Magnoliopsida</taxon>
        <taxon>eudicotyledons</taxon>
        <taxon>Gunneridae</taxon>
        <taxon>Pentapetalae</taxon>
        <taxon>rosids</taxon>
        <taxon>fabids</taxon>
        <taxon>Cucurbitales</taxon>
        <taxon>Cucurbitaceae</taxon>
        <taxon>Benincaseae</taxon>
        <taxon>Cucumis</taxon>
    </lineage>
</organism>
<feature type="region of interest" description="Disordered" evidence="1">
    <location>
        <begin position="29"/>
        <end position="59"/>
    </location>
</feature>